<keyword evidence="3" id="KW-1185">Reference proteome</keyword>
<reference evidence="2 3" key="1">
    <citation type="journal article" date="2021" name="Nat. Commun.">
        <title>Genetic determinants of endophytism in the Arabidopsis root mycobiome.</title>
        <authorList>
            <person name="Mesny F."/>
            <person name="Miyauchi S."/>
            <person name="Thiergart T."/>
            <person name="Pickel B."/>
            <person name="Atanasova L."/>
            <person name="Karlsson M."/>
            <person name="Huettel B."/>
            <person name="Barry K.W."/>
            <person name="Haridas S."/>
            <person name="Chen C."/>
            <person name="Bauer D."/>
            <person name="Andreopoulos W."/>
            <person name="Pangilinan J."/>
            <person name="LaButti K."/>
            <person name="Riley R."/>
            <person name="Lipzen A."/>
            <person name="Clum A."/>
            <person name="Drula E."/>
            <person name="Henrissat B."/>
            <person name="Kohler A."/>
            <person name="Grigoriev I.V."/>
            <person name="Martin F.M."/>
            <person name="Hacquard S."/>
        </authorList>
    </citation>
    <scope>NUCLEOTIDE SEQUENCE [LARGE SCALE GENOMIC DNA]</scope>
    <source>
        <strain evidence="2 3">MPI-SDFR-AT-0080</strain>
    </source>
</reference>
<feature type="region of interest" description="Disordered" evidence="1">
    <location>
        <begin position="391"/>
        <end position="469"/>
    </location>
</feature>
<evidence type="ECO:0000256" key="1">
    <source>
        <dbReference type="SAM" id="MobiDB-lite"/>
    </source>
</evidence>
<dbReference type="Proteomes" id="UP000774617">
    <property type="component" value="Unassembled WGS sequence"/>
</dbReference>
<gene>
    <name evidence="2" type="ORF">B0J12DRAFT_705696</name>
</gene>
<sequence>MEAHATYADARRSAASSSIYAAAISESSQVALHAVPESWPKDEFPLTGLIETEKHAFNRSNSNENAEGHCAALPQATTDAVADTPVPFEWDFITAGLKLPHYEMDCFESISYCGQEVRRENPLIKALFGLAKRLFEEVQNLEPGLVLEGLPRLKIIPSKKGQEAMAQAGKQLTDHHHVDDARAEDCSTDPHNIDAKSLLDTEAVRQDERKEAPGAETHTRKHQAGSTYLEIKRCLDFGSHFRTSFSESNTQTTSIEINPSADYELRTIIVPIKCFPTFWTGYKSRTVRIGDGQHEFFRDQLPRAAEYLQMLLELRDLADRHYAGCNYELHAKFPEQLVVTFLLDPNGYWAETEADTDVEELRADPNRSMGSLSPYQPKRVTEVVLPGVPISSDSLVQRQRQGTPYPRCENSDSNEENRSGLTRSRKRQSETSGSDQDRKRRKMQMGASLEDPVDLTGDGGSDWNGNDAV</sequence>
<name>A0ABQ8FRD4_9PEZI</name>
<comment type="caution">
    <text evidence="2">The sequence shown here is derived from an EMBL/GenBank/DDBJ whole genome shotgun (WGS) entry which is preliminary data.</text>
</comment>
<dbReference type="EMBL" id="JAGTJR010000075">
    <property type="protein sequence ID" value="KAH7016604.1"/>
    <property type="molecule type" value="Genomic_DNA"/>
</dbReference>
<proteinExistence type="predicted"/>
<evidence type="ECO:0000313" key="3">
    <source>
        <dbReference type="Proteomes" id="UP000774617"/>
    </source>
</evidence>
<evidence type="ECO:0000313" key="2">
    <source>
        <dbReference type="EMBL" id="KAH7016604.1"/>
    </source>
</evidence>
<feature type="compositionally biased region" description="Polar residues" evidence="1">
    <location>
        <begin position="391"/>
        <end position="402"/>
    </location>
</feature>
<protein>
    <submittedName>
        <fullName evidence="2">Uncharacterized protein</fullName>
    </submittedName>
</protein>
<accession>A0ABQ8FRD4</accession>
<organism evidence="2 3">
    <name type="scientific">Macrophomina phaseolina</name>
    <dbReference type="NCBI Taxonomy" id="35725"/>
    <lineage>
        <taxon>Eukaryota</taxon>
        <taxon>Fungi</taxon>
        <taxon>Dikarya</taxon>
        <taxon>Ascomycota</taxon>
        <taxon>Pezizomycotina</taxon>
        <taxon>Dothideomycetes</taxon>
        <taxon>Dothideomycetes incertae sedis</taxon>
        <taxon>Botryosphaeriales</taxon>
        <taxon>Botryosphaeriaceae</taxon>
        <taxon>Macrophomina</taxon>
    </lineage>
</organism>